<organism evidence="3 4">
    <name type="scientific">Gallibacterium anatis (strain UMN179)</name>
    <name type="common">Pasteurella anatis</name>
    <dbReference type="NCBI Taxonomy" id="1005058"/>
    <lineage>
        <taxon>Bacteria</taxon>
        <taxon>Pseudomonadati</taxon>
        <taxon>Pseudomonadota</taxon>
        <taxon>Gammaproteobacteria</taxon>
        <taxon>Pasteurellales</taxon>
        <taxon>Pasteurellaceae</taxon>
        <taxon>Gallibacterium</taxon>
    </lineage>
</organism>
<dbReference type="AlphaFoldDB" id="F4HCK2"/>
<evidence type="ECO:0008006" key="5">
    <source>
        <dbReference type="Google" id="ProtNLM"/>
    </source>
</evidence>
<dbReference type="HOGENOM" id="CLU_011736_2_0_6"/>
<evidence type="ECO:0000313" key="4">
    <source>
        <dbReference type="Proteomes" id="UP000006908"/>
    </source>
</evidence>
<dbReference type="RefSeq" id="WP_013746461.1">
    <property type="nucleotide sequence ID" value="NC_015460.1"/>
</dbReference>
<feature type="domain" description="GmrSD restriction endonucleases N-terminal" evidence="1">
    <location>
        <begin position="8"/>
        <end position="220"/>
    </location>
</feature>
<feature type="domain" description="GmrSD restriction endonucleases C-terminal" evidence="2">
    <location>
        <begin position="412"/>
        <end position="552"/>
    </location>
</feature>
<protein>
    <recommendedName>
        <fullName evidence="5">DUF262 domain-containing protein</fullName>
    </recommendedName>
</protein>
<dbReference type="eggNOG" id="COG1479">
    <property type="taxonomic scope" value="Bacteria"/>
</dbReference>
<dbReference type="Pfam" id="PF03235">
    <property type="entry name" value="GmrSD_N"/>
    <property type="match status" value="1"/>
</dbReference>
<dbReference type="Pfam" id="PF07510">
    <property type="entry name" value="GmrSD_C"/>
    <property type="match status" value="1"/>
</dbReference>
<evidence type="ECO:0000259" key="2">
    <source>
        <dbReference type="Pfam" id="PF07510"/>
    </source>
</evidence>
<dbReference type="PANTHER" id="PTHR35149:SF2">
    <property type="entry name" value="DUF262 DOMAIN-CONTAINING PROTEIN"/>
    <property type="match status" value="1"/>
</dbReference>
<dbReference type="PATRIC" id="fig|1005058.3.peg.1664"/>
<accession>F4HCK2</accession>
<evidence type="ECO:0000259" key="1">
    <source>
        <dbReference type="Pfam" id="PF03235"/>
    </source>
</evidence>
<dbReference type="EMBL" id="CP002667">
    <property type="protein sequence ID" value="AEC17690.1"/>
    <property type="molecule type" value="Genomic_DNA"/>
</dbReference>
<dbReference type="KEGG" id="gan:UMN179_01673"/>
<name>F4HCK2_GALAU</name>
<reference evidence="3 4" key="1">
    <citation type="journal article" date="2011" name="J. Bacteriol.">
        <title>Complete genome sequence of Gallibacterium anatis strain UMN179, isolated from a laying hen with peritonitis.</title>
        <authorList>
            <person name="Johnson T.J."/>
            <person name="Fernandez-Alarcon C."/>
            <person name="Bojesen A.M."/>
            <person name="Nolan L.K."/>
            <person name="Trampel D.W."/>
            <person name="Seemann T."/>
        </authorList>
    </citation>
    <scope>NUCLEOTIDE SEQUENCE [LARGE SCALE GENOMIC DNA]</scope>
    <source>
        <strain evidence="3 4">UMN179</strain>
    </source>
</reference>
<gene>
    <name evidence="3" type="ordered locus">UMN179_01673</name>
</gene>
<dbReference type="InterPro" id="IPR004919">
    <property type="entry name" value="GmrSD_N"/>
</dbReference>
<dbReference type="InterPro" id="IPR011089">
    <property type="entry name" value="GmrSD_C"/>
</dbReference>
<sequence length="683" mass="80339">MKANETKVENFLSSNNTQFIIPVYQRNYDWNIIQCKQLLDDILEVGINHNTNAHFIGSIVYIHDDVYTSSRINKLTIIDGQQRLTTLTLIYLAMYRLYIEMGKEERKTEILEMYLTNKFASEQERLKLRPTENNNNAIKYILRGDADEEFNGFSRVIENFNYFKNRITPENIETVFDGLSKLMFVEISLERDKDDPQRIFESLNSTGLALSQADLIRNYILMDLNYENQHKIYSQYWEIIENLAKDQVHNESKVSDFIRDYLTLTSGNIPTKNKVYTEFKIKYPKTDLQTLESNLAPIKSLAKYYNKLLNPKNESDKEIKQQLDYINRLEVNVAYPFLMKVYEDYAQNIIEKSTFVDVLELIQSYVWRRFIVGMPTNTLNKTFANLYKDIDSKNYLLSLQKSLLKKKGSANFPRDKEVREALLHKNVYDIKSKNRSYLFERLENFQNNEPVMIDNNPNITIEHIFPKNPNPKWKIELGDKAYERLKESYLNTLANLTLSGNNSALSNRYFTEKRDASDVGYKDSRLWLNKFLASAPKWDEEEILKRAEILINRFIQIWGLPKVSVENEGIEEINIFDAEDPTNKKLDYAIFFNQKIYVKHMIDLYTEVFKYFFELSPETFFSTDLAEKINLTQKAEALRKPAAINNAYFIEGNLSSTAICDKIKYALKLFNVEEELSIKYIEE</sequence>
<evidence type="ECO:0000313" key="3">
    <source>
        <dbReference type="EMBL" id="AEC17690.1"/>
    </source>
</evidence>
<dbReference type="Proteomes" id="UP000006908">
    <property type="component" value="Chromosome"/>
</dbReference>
<dbReference type="PANTHER" id="PTHR35149">
    <property type="entry name" value="SLL5132 PROTEIN"/>
    <property type="match status" value="1"/>
</dbReference>
<dbReference type="STRING" id="1005058.UMN179_01673"/>
<proteinExistence type="predicted"/>